<dbReference type="Proteomes" id="UP001272137">
    <property type="component" value="Unassembled WGS sequence"/>
</dbReference>
<evidence type="ECO:0000313" key="1">
    <source>
        <dbReference type="EMBL" id="MDW9254093.1"/>
    </source>
</evidence>
<comment type="caution">
    <text evidence="1">The sequence shown here is derived from an EMBL/GenBank/DDBJ whole genome shotgun (WGS) entry which is preliminary data.</text>
</comment>
<gene>
    <name evidence="1" type="ORF">C7S16_1620</name>
</gene>
<dbReference type="AlphaFoldDB" id="A0AAW9CT77"/>
<evidence type="ECO:0000313" key="2">
    <source>
        <dbReference type="Proteomes" id="UP001272137"/>
    </source>
</evidence>
<proteinExistence type="predicted"/>
<organism evidence="1 2">
    <name type="scientific">Burkholderia thailandensis</name>
    <dbReference type="NCBI Taxonomy" id="57975"/>
    <lineage>
        <taxon>Bacteria</taxon>
        <taxon>Pseudomonadati</taxon>
        <taxon>Pseudomonadota</taxon>
        <taxon>Betaproteobacteria</taxon>
        <taxon>Burkholderiales</taxon>
        <taxon>Burkholderiaceae</taxon>
        <taxon>Burkholderia</taxon>
        <taxon>pseudomallei group</taxon>
    </lineage>
</organism>
<dbReference type="EMBL" id="QXCT01000002">
    <property type="protein sequence ID" value="MDW9254093.1"/>
    <property type="molecule type" value="Genomic_DNA"/>
</dbReference>
<name>A0AAW9CT77_BURTH</name>
<sequence>MTPARREARNGPNEKSAADAALFFGCLRDGAARYAGNTPVDK</sequence>
<accession>A0AAW9CT77</accession>
<reference evidence="1" key="1">
    <citation type="submission" date="2018-08" db="EMBL/GenBank/DDBJ databases">
        <title>Identification of Burkholderia cepacia strains that express a Burkholderia pseudomallei-like capsular polysaccharide.</title>
        <authorList>
            <person name="Burtnick M.N."/>
            <person name="Vongsouvath M."/>
            <person name="Newton P."/>
            <person name="Wuthiekanun V."/>
            <person name="Limmathurotsakul D."/>
            <person name="Brett P.J."/>
            <person name="Chantratita N."/>
            <person name="Dance D.A."/>
        </authorList>
    </citation>
    <scope>NUCLEOTIDE SEQUENCE</scope>
    <source>
        <strain evidence="1">SBXCC001</strain>
    </source>
</reference>
<protein>
    <submittedName>
        <fullName evidence="1">Uncharacterized protein</fullName>
    </submittedName>
</protein>